<keyword evidence="3" id="KW-1185">Reference proteome</keyword>
<feature type="transmembrane region" description="Helical" evidence="2">
    <location>
        <begin position="25"/>
        <end position="55"/>
    </location>
</feature>
<dbReference type="Proteomes" id="UP000694941">
    <property type="component" value="Unplaced"/>
</dbReference>
<keyword evidence="2" id="KW-0472">Membrane</keyword>
<dbReference type="GeneID" id="111085184"/>
<dbReference type="RefSeq" id="XP_022238367.1">
    <property type="nucleotide sequence ID" value="XM_022382659.1"/>
</dbReference>
<proteinExistence type="predicted"/>
<evidence type="ECO:0000313" key="4">
    <source>
        <dbReference type="RefSeq" id="XP_022238367.1"/>
    </source>
</evidence>
<evidence type="ECO:0000313" key="3">
    <source>
        <dbReference type="Proteomes" id="UP000694941"/>
    </source>
</evidence>
<feature type="region of interest" description="Disordered" evidence="1">
    <location>
        <begin position="188"/>
        <end position="219"/>
    </location>
</feature>
<keyword evidence="2" id="KW-0812">Transmembrane</keyword>
<accession>A0ABM1S412</accession>
<reference evidence="4" key="1">
    <citation type="submission" date="2025-08" db="UniProtKB">
        <authorList>
            <consortium name="RefSeq"/>
        </authorList>
    </citation>
    <scope>IDENTIFICATION</scope>
    <source>
        <tissue evidence="4">Muscle</tissue>
    </source>
</reference>
<evidence type="ECO:0000256" key="1">
    <source>
        <dbReference type="SAM" id="MobiDB-lite"/>
    </source>
</evidence>
<gene>
    <name evidence="4" type="primary">LOC111085184</name>
</gene>
<feature type="compositionally biased region" description="Basic and acidic residues" evidence="1">
    <location>
        <begin position="188"/>
        <end position="206"/>
    </location>
</feature>
<sequence length="219" mass="24479">MPQDRRPSVPLIRCKIMRKNKYLDGLLMAGPFIICFVLFGTMNLIAGTFLTLMAYKSRLPMVSSTYSEDFLKSYSEKMEHLFDPLKIVGPILLVTGFMLLVIGLLLGTIACKSSVHAAWKEPRLSPLSCFQLSHMNDSQRLRLQVTSNTKRKSSLCPTQKQVSRLNPAFLTTLDVTADVHISPCTSRTDKINSKAPPEDITHDVMAHDTAGSNIEKINH</sequence>
<protein>
    <submittedName>
        <fullName evidence="4">Uncharacterized protein LOC111085184</fullName>
    </submittedName>
</protein>
<feature type="transmembrane region" description="Helical" evidence="2">
    <location>
        <begin position="87"/>
        <end position="111"/>
    </location>
</feature>
<keyword evidence="2" id="KW-1133">Transmembrane helix</keyword>
<name>A0ABM1S412_LIMPO</name>
<evidence type="ECO:0000256" key="2">
    <source>
        <dbReference type="SAM" id="Phobius"/>
    </source>
</evidence>
<organism evidence="3 4">
    <name type="scientific">Limulus polyphemus</name>
    <name type="common">Atlantic horseshoe crab</name>
    <dbReference type="NCBI Taxonomy" id="6850"/>
    <lineage>
        <taxon>Eukaryota</taxon>
        <taxon>Metazoa</taxon>
        <taxon>Ecdysozoa</taxon>
        <taxon>Arthropoda</taxon>
        <taxon>Chelicerata</taxon>
        <taxon>Merostomata</taxon>
        <taxon>Xiphosura</taxon>
        <taxon>Limulidae</taxon>
        <taxon>Limulus</taxon>
    </lineage>
</organism>